<dbReference type="AlphaFoldDB" id="A0A1Y2GHX9"/>
<reference evidence="4 5" key="1">
    <citation type="submission" date="2016-07" db="EMBL/GenBank/DDBJ databases">
        <title>Pervasive Adenine N6-methylation of Active Genes in Fungi.</title>
        <authorList>
            <consortium name="DOE Joint Genome Institute"/>
            <person name="Mondo S.J."/>
            <person name="Dannebaum R.O."/>
            <person name="Kuo R.C."/>
            <person name="Labutti K."/>
            <person name="Haridas S."/>
            <person name="Kuo A."/>
            <person name="Salamov A."/>
            <person name="Ahrendt S.R."/>
            <person name="Lipzen A."/>
            <person name="Sullivan W."/>
            <person name="Andreopoulos W.B."/>
            <person name="Clum A."/>
            <person name="Lindquist E."/>
            <person name="Daum C."/>
            <person name="Ramamoorthy G.K."/>
            <person name="Gryganskyi A."/>
            <person name="Culley D."/>
            <person name="Magnuson J.K."/>
            <person name="James T.Y."/>
            <person name="O'Malley M.A."/>
            <person name="Stajich J.E."/>
            <person name="Spatafora J.W."/>
            <person name="Visel A."/>
            <person name="Grigoriev I.V."/>
        </authorList>
    </citation>
    <scope>NUCLEOTIDE SEQUENCE [LARGE SCALE GENOMIC DNA]</scope>
    <source>
        <strain evidence="4 5">NRRL 3116</strain>
    </source>
</reference>
<dbReference type="OrthoDB" id="185373at2759"/>
<dbReference type="GO" id="GO:0003729">
    <property type="term" value="F:mRNA binding"/>
    <property type="evidence" value="ECO:0007669"/>
    <property type="project" value="TreeGrafter"/>
</dbReference>
<evidence type="ECO:0000259" key="3">
    <source>
        <dbReference type="Pfam" id="PF23276"/>
    </source>
</evidence>
<dbReference type="NCBIfam" id="TIGR00756">
    <property type="entry name" value="PPR"/>
    <property type="match status" value="3"/>
</dbReference>
<dbReference type="PANTHER" id="PTHR47933">
    <property type="entry name" value="PENTATRICOPEPTIDE REPEAT-CONTAINING PROTEIN 1, MITOCHONDRIAL"/>
    <property type="match status" value="1"/>
</dbReference>
<keyword evidence="5" id="KW-1185">Reference proteome</keyword>
<evidence type="ECO:0000313" key="4">
    <source>
        <dbReference type="EMBL" id="ORZ09665.1"/>
    </source>
</evidence>
<evidence type="ECO:0000256" key="2">
    <source>
        <dbReference type="PROSITE-ProRule" id="PRU00708"/>
    </source>
</evidence>
<dbReference type="STRING" id="64571.A0A1Y2GHX9"/>
<dbReference type="Proteomes" id="UP000193648">
    <property type="component" value="Unassembled WGS sequence"/>
</dbReference>
<proteinExistence type="predicted"/>
<dbReference type="Gene3D" id="1.25.40.10">
    <property type="entry name" value="Tetratricopeptide repeat domain"/>
    <property type="match status" value="3"/>
</dbReference>
<gene>
    <name evidence="4" type="ORF">BCR41DRAFT_325366</name>
</gene>
<dbReference type="PROSITE" id="PS51375">
    <property type="entry name" value="PPR"/>
    <property type="match status" value="4"/>
</dbReference>
<feature type="repeat" description="PPR" evidence="2">
    <location>
        <begin position="457"/>
        <end position="491"/>
    </location>
</feature>
<comment type="caution">
    <text evidence="4">The sequence shown here is derived from an EMBL/GenBank/DDBJ whole genome shotgun (WGS) entry which is preliminary data.</text>
</comment>
<evidence type="ECO:0000313" key="5">
    <source>
        <dbReference type="Proteomes" id="UP000193648"/>
    </source>
</evidence>
<dbReference type="Pfam" id="PF13041">
    <property type="entry name" value="PPR_2"/>
    <property type="match status" value="1"/>
</dbReference>
<feature type="repeat" description="PPR" evidence="2">
    <location>
        <begin position="492"/>
        <end position="526"/>
    </location>
</feature>
<dbReference type="InterPro" id="IPR011990">
    <property type="entry name" value="TPR-like_helical_dom_sf"/>
</dbReference>
<protein>
    <recommendedName>
        <fullName evidence="3">Pentatricopeptide repeat-containing protein-mitochondrial domain-containing protein</fullName>
    </recommendedName>
</protein>
<feature type="repeat" description="PPR" evidence="2">
    <location>
        <begin position="422"/>
        <end position="456"/>
    </location>
</feature>
<keyword evidence="1" id="KW-0677">Repeat</keyword>
<evidence type="ECO:0000256" key="1">
    <source>
        <dbReference type="ARBA" id="ARBA00022737"/>
    </source>
</evidence>
<dbReference type="Pfam" id="PF23276">
    <property type="entry name" value="TPR_24"/>
    <property type="match status" value="1"/>
</dbReference>
<dbReference type="InterPro" id="IPR002885">
    <property type="entry name" value="PPR_rpt"/>
</dbReference>
<dbReference type="InterPro" id="IPR057027">
    <property type="entry name" value="TPR_mt"/>
</dbReference>
<dbReference type="PANTHER" id="PTHR47933:SF11">
    <property type="entry name" value="PENTATRICOPEPTIDE REPEAT-CONTAINING PROTEIN 2"/>
    <property type="match status" value="1"/>
</dbReference>
<sequence>MLMLNYYNMLRGIRLHLTCTTHWNQNTRLPAQVILSRTTSSTNQLISLALHGNRLISSSSLSLPPNRCVIPRALNSRGIITGTYPSIPLSPYNIRLLKLEKDPHACLPIFDKCREILESNLKPDLTTYRVLLEAHARNKDLQSILTTLEEMELAGCSPNISCFNIGLKAAATQGDTVILEKIREMVAKAGLKLNLKSFEIIVQGLCTNQELEHALDLLGDMTVSVNEGGEPDENGKPVIDIRPSLQCYISVIQLAQSLHESETAYLVLKMAEVQAGLSRIPAVVYTDLLARAAEDYVLPAVEHCWKKGVKEMGATLDEGTCMLVLHCAGHERAPQLSAEVIQHMGEAGMEFREYHFAPLLQSFSLAKKFKSAFNVLSIMRTSGMKPTVLTATSLLKILDEPGNIDEAFICMQEMHREGKAVDVVAFNVLIEACGRINDLTRAMQIFEAASDLKVNPDTDTYNALLTGCITDRNMNEGKNVVKMMQKAGVDPNVDTYQSLITLCLTQINYEDAFMYLEEMKSHNVIPSEAIYTSLVRKLARENDPRIKYAIEEMESFGYVIGPNMREYIETGGLSNLEESFRRKQIRLAQRRRSGHRPRP</sequence>
<dbReference type="Pfam" id="PF13812">
    <property type="entry name" value="PPR_3"/>
    <property type="match status" value="1"/>
</dbReference>
<feature type="repeat" description="PPR" evidence="2">
    <location>
        <begin position="124"/>
        <end position="158"/>
    </location>
</feature>
<name>A0A1Y2GHX9_9FUNG</name>
<dbReference type="EMBL" id="MCFF01000033">
    <property type="protein sequence ID" value="ORZ09665.1"/>
    <property type="molecule type" value="Genomic_DNA"/>
</dbReference>
<accession>A0A1Y2GHX9</accession>
<organism evidence="4 5">
    <name type="scientific">Lobosporangium transversale</name>
    <dbReference type="NCBI Taxonomy" id="64571"/>
    <lineage>
        <taxon>Eukaryota</taxon>
        <taxon>Fungi</taxon>
        <taxon>Fungi incertae sedis</taxon>
        <taxon>Mucoromycota</taxon>
        <taxon>Mortierellomycotina</taxon>
        <taxon>Mortierellomycetes</taxon>
        <taxon>Mortierellales</taxon>
        <taxon>Mortierellaceae</taxon>
        <taxon>Lobosporangium</taxon>
    </lineage>
</organism>
<dbReference type="InterPro" id="IPR051240">
    <property type="entry name" value="Mito_RNA-Proc/Resp"/>
</dbReference>
<dbReference type="GeneID" id="33563422"/>
<feature type="domain" description="Pentatricopeptide repeat-containing protein-mitochondrial" evidence="3">
    <location>
        <begin position="318"/>
        <end position="448"/>
    </location>
</feature>
<dbReference type="InParanoid" id="A0A1Y2GHX9"/>
<dbReference type="RefSeq" id="XP_021878935.1">
    <property type="nucleotide sequence ID" value="XM_022021578.1"/>
</dbReference>